<comment type="caution">
    <text evidence="3">The sequence shown here is derived from an EMBL/GenBank/DDBJ whole genome shotgun (WGS) entry which is preliminary data.</text>
</comment>
<evidence type="ECO:0000313" key="3">
    <source>
        <dbReference type="EMBL" id="MFG3818087.1"/>
    </source>
</evidence>
<keyword evidence="4" id="KW-1185">Reference proteome</keyword>
<evidence type="ECO:0000313" key="4">
    <source>
        <dbReference type="Proteomes" id="UP001604335"/>
    </source>
</evidence>
<organism evidence="3 4">
    <name type="scientific">Limnothrix redekei LRLZ20PSL1</name>
    <dbReference type="NCBI Taxonomy" id="3112953"/>
    <lineage>
        <taxon>Bacteria</taxon>
        <taxon>Bacillati</taxon>
        <taxon>Cyanobacteriota</taxon>
        <taxon>Cyanophyceae</taxon>
        <taxon>Pseudanabaenales</taxon>
        <taxon>Pseudanabaenaceae</taxon>
        <taxon>Limnothrix</taxon>
    </lineage>
</organism>
<dbReference type="Proteomes" id="UP001604335">
    <property type="component" value="Unassembled WGS sequence"/>
</dbReference>
<feature type="signal peptide" evidence="1">
    <location>
        <begin position="1"/>
        <end position="20"/>
    </location>
</feature>
<dbReference type="Pfam" id="PF08486">
    <property type="entry name" value="SpoIID"/>
    <property type="match status" value="1"/>
</dbReference>
<dbReference type="EMBL" id="JAZAQF010000059">
    <property type="protein sequence ID" value="MFG3818087.1"/>
    <property type="molecule type" value="Genomic_DNA"/>
</dbReference>
<dbReference type="PANTHER" id="PTHR30032:SF4">
    <property type="entry name" value="AMIDASE ENHANCER"/>
    <property type="match status" value="1"/>
</dbReference>
<proteinExistence type="predicted"/>
<evidence type="ECO:0000256" key="1">
    <source>
        <dbReference type="SAM" id="SignalP"/>
    </source>
</evidence>
<protein>
    <submittedName>
        <fullName evidence="3">SpoIID/LytB domain-containing protein</fullName>
    </submittedName>
</protein>
<feature type="domain" description="Sporulation stage II protein D amidase enhancer LytB N-terminal" evidence="2">
    <location>
        <begin position="210"/>
        <end position="299"/>
    </location>
</feature>
<feature type="chain" id="PRO_5045420110" evidence="1">
    <location>
        <begin position="21"/>
        <end position="522"/>
    </location>
</feature>
<reference evidence="4" key="1">
    <citation type="journal article" date="2024" name="Algal Res.">
        <title>Biochemical, toxicological and genomic investigation of a high-biomass producing Limnothrix strain isolated from Italian shallow drinking water reservoir.</title>
        <authorList>
            <person name="Simonazzi M."/>
            <person name="Shishido T.K."/>
            <person name="Delbaje E."/>
            <person name="Wahlsten M."/>
            <person name="Fewer D.P."/>
            <person name="Sivonen K."/>
            <person name="Pezzolesi L."/>
            <person name="Pistocchi R."/>
        </authorList>
    </citation>
    <scope>NUCLEOTIDE SEQUENCE [LARGE SCALE GENOMIC DNA]</scope>
    <source>
        <strain evidence="4">LRLZ20PSL1</strain>
    </source>
</reference>
<accession>A0ABW7CB12</accession>
<dbReference type="NCBIfam" id="TIGR02669">
    <property type="entry name" value="SpoIID_LytB"/>
    <property type="match status" value="1"/>
</dbReference>
<dbReference type="InterPro" id="IPR013486">
    <property type="entry name" value="SpoIID/LytB"/>
</dbReference>
<sequence>MRQVFWVGALLWVMAPEAIAATNPVLQIGIVQRFGEQPGTLELKAQPGDRLTVQVDLLDRTQTLTGDRLVLQPIAQPLPEPVVDERVVLGTYRSFETAEAAANQWRSRGIQVELAQPSERWQVWAKREIYHQPLLRRLLLDSVRANPPATTGGQPSLFSQRRDRNLLVSGAIGGQSFASERLEISAGKGAIEVGRDRFAGSLKLQRNAYGSYTIVNAVPTETYLRGVVPYEIGAGAPESALQAQAILARTYALRNLRRFAIDGYQLCADTHCQVYRGLKAATARVDRAIAATNGQVLTYQNELIDALYFSTSGGVTAHFTDVWDGPDRPYLRPVVDAHQPIWDLAARPLSDERNLRQFLAIAQGWNELGWRDFRWRRSSTLPEIAQGLQRYCRAQNSDCANLKTVQSLTVTERSPGGRVRKLTVATDRGPLVLEKDAVRSAFMAPRSTLFYLEPIGGGTQPLRGYAFVGGGWGHGAGLSQAGSQKLAQLGWNASRILQFYYPGTQLQPMSDRLILWRDPQPQ</sequence>
<dbReference type="RefSeq" id="WP_393013007.1">
    <property type="nucleotide sequence ID" value="NZ_JAZAQF010000059.1"/>
</dbReference>
<dbReference type="InterPro" id="IPR051922">
    <property type="entry name" value="Bact_Sporulation_Assoc"/>
</dbReference>
<dbReference type="PANTHER" id="PTHR30032">
    <property type="entry name" value="N-ACETYLMURAMOYL-L-ALANINE AMIDASE-RELATED"/>
    <property type="match status" value="1"/>
</dbReference>
<evidence type="ECO:0000259" key="2">
    <source>
        <dbReference type="Pfam" id="PF08486"/>
    </source>
</evidence>
<dbReference type="InterPro" id="IPR013693">
    <property type="entry name" value="SpoIID/LytB_N"/>
</dbReference>
<name>A0ABW7CB12_9CYAN</name>
<gene>
    <name evidence="3" type="ORF">VPK24_10610</name>
</gene>
<keyword evidence="1" id="KW-0732">Signal</keyword>